<sequence>MNYKQLEAFRAFMAAGSTIEAADRLGLSQSAVSRLLSQFEADLGIALFVRRKGRLHPTTEAESLLPDVEQMLAGAAGFQRHVNQLRLGGTRRTLLRVQLPTTVAHLIMPQVARRFMANHPDAVLEVFSGAYEHGEISVLGREADMSLLRMPTQHSGLNTVPLISSQAVCILPRGHHLLALPEITAADLDDVDVVLLGRQRPLRDDIDHVFRQARARPRVRAEVHSVEMACKFVAQGLGVSIVNGLLASLDHNPDIERRPFRPVMEYRLGIATLQGQEPHPLVRALTAHIVDALREAAAPDVYQLLEAGTPARIT</sequence>
<dbReference type="PROSITE" id="PS50931">
    <property type="entry name" value="HTH_LYSR"/>
    <property type="match status" value="1"/>
</dbReference>
<dbReference type="SUPFAM" id="SSF53850">
    <property type="entry name" value="Periplasmic binding protein-like II"/>
    <property type="match status" value="1"/>
</dbReference>
<dbReference type="SUPFAM" id="SSF46785">
    <property type="entry name" value="Winged helix' DNA-binding domain"/>
    <property type="match status" value="1"/>
</dbReference>
<dbReference type="InterPro" id="IPR000847">
    <property type="entry name" value="LysR_HTH_N"/>
</dbReference>
<proteinExistence type="inferred from homology"/>
<dbReference type="GO" id="GO:0043565">
    <property type="term" value="F:sequence-specific DNA binding"/>
    <property type="evidence" value="ECO:0007669"/>
    <property type="project" value="TreeGrafter"/>
</dbReference>
<dbReference type="Gene3D" id="1.10.10.10">
    <property type="entry name" value="Winged helix-like DNA-binding domain superfamily/Winged helix DNA-binding domain"/>
    <property type="match status" value="1"/>
</dbReference>
<dbReference type="InterPro" id="IPR036388">
    <property type="entry name" value="WH-like_DNA-bd_sf"/>
</dbReference>
<comment type="caution">
    <text evidence="6">The sequence shown here is derived from an EMBL/GenBank/DDBJ whole genome shotgun (WGS) entry which is preliminary data.</text>
</comment>
<protein>
    <submittedName>
        <fullName evidence="6">LysR family transcriptional regulator</fullName>
    </submittedName>
</protein>
<keyword evidence="4" id="KW-0804">Transcription</keyword>
<dbReference type="InterPro" id="IPR005119">
    <property type="entry name" value="LysR_subst-bd"/>
</dbReference>
<dbReference type="PANTHER" id="PTHR30427:SF1">
    <property type="entry name" value="TRANSCRIPTIONAL ACTIVATOR PROTEIN LYSR"/>
    <property type="match status" value="1"/>
</dbReference>
<evidence type="ECO:0000259" key="5">
    <source>
        <dbReference type="PROSITE" id="PS50931"/>
    </source>
</evidence>
<name>A0A261RA04_9BORD</name>
<dbReference type="GO" id="GO:0010628">
    <property type="term" value="P:positive regulation of gene expression"/>
    <property type="evidence" value="ECO:0007669"/>
    <property type="project" value="TreeGrafter"/>
</dbReference>
<dbReference type="AlphaFoldDB" id="A0A261RA04"/>
<feature type="domain" description="HTH lysR-type" evidence="5">
    <location>
        <begin position="1"/>
        <end position="58"/>
    </location>
</feature>
<evidence type="ECO:0000313" key="6">
    <source>
        <dbReference type="EMBL" id="OZI21512.1"/>
    </source>
</evidence>
<accession>A0A261RA04</accession>
<dbReference type="Pfam" id="PF00126">
    <property type="entry name" value="HTH_1"/>
    <property type="match status" value="1"/>
</dbReference>
<organism evidence="6 7">
    <name type="scientific">Bordetella genomosp. 9</name>
    <dbReference type="NCBI Taxonomy" id="1416803"/>
    <lineage>
        <taxon>Bacteria</taxon>
        <taxon>Pseudomonadati</taxon>
        <taxon>Pseudomonadota</taxon>
        <taxon>Betaproteobacteria</taxon>
        <taxon>Burkholderiales</taxon>
        <taxon>Alcaligenaceae</taxon>
        <taxon>Bordetella</taxon>
    </lineage>
</organism>
<dbReference type="InterPro" id="IPR036390">
    <property type="entry name" value="WH_DNA-bd_sf"/>
</dbReference>
<dbReference type="EMBL" id="NEVJ01000003">
    <property type="protein sequence ID" value="OZI21512.1"/>
    <property type="molecule type" value="Genomic_DNA"/>
</dbReference>
<dbReference type="PANTHER" id="PTHR30427">
    <property type="entry name" value="TRANSCRIPTIONAL ACTIVATOR PROTEIN LYSR"/>
    <property type="match status" value="1"/>
</dbReference>
<evidence type="ECO:0000256" key="3">
    <source>
        <dbReference type="ARBA" id="ARBA00023125"/>
    </source>
</evidence>
<evidence type="ECO:0000256" key="2">
    <source>
        <dbReference type="ARBA" id="ARBA00023015"/>
    </source>
</evidence>
<keyword evidence="3" id="KW-0238">DNA-binding</keyword>
<keyword evidence="2" id="KW-0805">Transcription regulation</keyword>
<reference evidence="6" key="1">
    <citation type="submission" date="2017-05" db="EMBL/GenBank/DDBJ databases">
        <title>Complete and WGS of Bordetella genogroups.</title>
        <authorList>
            <person name="Spilker T."/>
            <person name="Lipuma J."/>
        </authorList>
    </citation>
    <scope>NUCLEOTIDE SEQUENCE</scope>
    <source>
        <strain evidence="6">AU21707</strain>
    </source>
</reference>
<evidence type="ECO:0000256" key="1">
    <source>
        <dbReference type="ARBA" id="ARBA00009437"/>
    </source>
</evidence>
<dbReference type="Proteomes" id="UP000216857">
    <property type="component" value="Unassembled WGS sequence"/>
</dbReference>
<gene>
    <name evidence="6" type="ORF">CAL26_23530</name>
</gene>
<dbReference type="Pfam" id="PF03466">
    <property type="entry name" value="LysR_substrate"/>
    <property type="match status" value="1"/>
</dbReference>
<evidence type="ECO:0000313" key="7">
    <source>
        <dbReference type="Proteomes" id="UP000216857"/>
    </source>
</evidence>
<comment type="similarity">
    <text evidence="1">Belongs to the LysR transcriptional regulatory family.</text>
</comment>
<dbReference type="OrthoDB" id="110033at2"/>
<dbReference type="Gene3D" id="3.40.190.290">
    <property type="match status" value="1"/>
</dbReference>
<dbReference type="RefSeq" id="WP_094850047.1">
    <property type="nucleotide sequence ID" value="NZ_NEVJ01000003.1"/>
</dbReference>
<evidence type="ECO:0000256" key="4">
    <source>
        <dbReference type="ARBA" id="ARBA00023163"/>
    </source>
</evidence>
<dbReference type="GO" id="GO:0003700">
    <property type="term" value="F:DNA-binding transcription factor activity"/>
    <property type="evidence" value="ECO:0007669"/>
    <property type="project" value="InterPro"/>
</dbReference>
<keyword evidence="7" id="KW-1185">Reference proteome</keyword>